<keyword evidence="4" id="KW-1185">Reference proteome</keyword>
<keyword evidence="1" id="KW-0175">Coiled coil</keyword>
<evidence type="ECO:0000313" key="3">
    <source>
        <dbReference type="EMBL" id="MFC5216174.1"/>
    </source>
</evidence>
<reference evidence="4" key="1">
    <citation type="journal article" date="2019" name="Int. J. Syst. Evol. Microbiol.">
        <title>The Global Catalogue of Microorganisms (GCM) 10K type strain sequencing project: providing services to taxonomists for standard genome sequencing and annotation.</title>
        <authorList>
            <consortium name="The Broad Institute Genomics Platform"/>
            <consortium name="The Broad Institute Genome Sequencing Center for Infectious Disease"/>
            <person name="Wu L."/>
            <person name="Ma J."/>
        </authorList>
    </citation>
    <scope>NUCLEOTIDE SEQUENCE [LARGE SCALE GENOMIC DNA]</scope>
    <source>
        <strain evidence="4">KCTC 42586</strain>
    </source>
</reference>
<name>A0ABW0CK03_STRCD</name>
<evidence type="ECO:0000256" key="1">
    <source>
        <dbReference type="SAM" id="Coils"/>
    </source>
</evidence>
<evidence type="ECO:0000256" key="2">
    <source>
        <dbReference type="SAM" id="MobiDB-lite"/>
    </source>
</evidence>
<evidence type="ECO:0000313" key="4">
    <source>
        <dbReference type="Proteomes" id="UP001596263"/>
    </source>
</evidence>
<dbReference type="EMBL" id="JBHSKM010000012">
    <property type="protein sequence ID" value="MFC5216174.1"/>
    <property type="molecule type" value="Genomic_DNA"/>
</dbReference>
<proteinExistence type="predicted"/>
<protein>
    <submittedName>
        <fullName evidence="3">Uncharacterized protein</fullName>
    </submittedName>
</protein>
<feature type="compositionally biased region" description="Polar residues" evidence="2">
    <location>
        <begin position="268"/>
        <end position="277"/>
    </location>
</feature>
<dbReference type="RefSeq" id="WP_380854752.1">
    <property type="nucleotide sequence ID" value="NZ_JBHSKM010000012.1"/>
</dbReference>
<comment type="caution">
    <text evidence="3">The sequence shown here is derived from an EMBL/GenBank/DDBJ whole genome shotgun (WGS) entry which is preliminary data.</text>
</comment>
<feature type="coiled-coil region" evidence="1">
    <location>
        <begin position="26"/>
        <end position="60"/>
    </location>
</feature>
<dbReference type="Proteomes" id="UP001596263">
    <property type="component" value="Unassembled WGS sequence"/>
</dbReference>
<feature type="compositionally biased region" description="Basic and acidic residues" evidence="2">
    <location>
        <begin position="254"/>
        <end position="265"/>
    </location>
</feature>
<feature type="region of interest" description="Disordered" evidence="2">
    <location>
        <begin position="251"/>
        <end position="280"/>
    </location>
</feature>
<accession>A0ABW0CK03</accession>
<organism evidence="3 4">
    <name type="scientific">Streptomyces coerulescens</name>
    <dbReference type="NCBI Taxonomy" id="29304"/>
    <lineage>
        <taxon>Bacteria</taxon>
        <taxon>Bacillati</taxon>
        <taxon>Actinomycetota</taxon>
        <taxon>Actinomycetes</taxon>
        <taxon>Kitasatosporales</taxon>
        <taxon>Streptomycetaceae</taxon>
        <taxon>Streptomyces</taxon>
    </lineage>
</organism>
<sequence length="291" mass="31963">MATAKTKSLSFADVVAAEELKAAEKAAKARDDLAKLRDDIERWEDEYNEAAGRVSAMRNRFARGIETATAQEFAEALAAEERAKLLAHKHIESTDPDGKDPRVKRAERALPPSDKKVAKAVAEALAKVNVFPAAQVFSTYADPRDLTPAEGDAPVLIVSQPESSYDGTFNDRQYKRHPFISGVTLSADVVLTLYRRPEHRDIVPERIVKAVAEANGEILNPSSINVLSTVLGNGLEKDEVRFTVTKIDNPDASPELRQRHADWHASRRTTLTESGPQTGMDAYARSLGAQF</sequence>
<gene>
    <name evidence="3" type="ORF">ACFPQ9_20235</name>
</gene>